<accession>A0ACC1MQ55</accession>
<protein>
    <submittedName>
        <fullName evidence="1">Uncharacterized protein</fullName>
    </submittedName>
</protein>
<name>A0ACC1MQ55_9HYPO</name>
<evidence type="ECO:0000313" key="2">
    <source>
        <dbReference type="Proteomes" id="UP001143910"/>
    </source>
</evidence>
<dbReference type="Proteomes" id="UP001143910">
    <property type="component" value="Unassembled WGS sequence"/>
</dbReference>
<organism evidence="1 2">
    <name type="scientific">Zarea fungicola</name>
    <dbReference type="NCBI Taxonomy" id="93591"/>
    <lineage>
        <taxon>Eukaryota</taxon>
        <taxon>Fungi</taxon>
        <taxon>Dikarya</taxon>
        <taxon>Ascomycota</taxon>
        <taxon>Pezizomycotina</taxon>
        <taxon>Sordariomycetes</taxon>
        <taxon>Hypocreomycetidae</taxon>
        <taxon>Hypocreales</taxon>
        <taxon>Cordycipitaceae</taxon>
        <taxon>Zarea</taxon>
    </lineage>
</organism>
<gene>
    <name evidence="1" type="ORF">NQ176_g8827</name>
</gene>
<evidence type="ECO:0000313" key="1">
    <source>
        <dbReference type="EMBL" id="KAJ2969140.1"/>
    </source>
</evidence>
<sequence>MAARTTITTFSGLFYAGYGAIITPAFGVRSAYGNDDAQYNNALGFFYLLWAVLVFAFFVASIATNLVDILTYLSISLGFIFSSASYFASADGLDDAATTLKKVGGGCCLLAGLLGW</sequence>
<keyword evidence="2" id="KW-1185">Reference proteome</keyword>
<reference evidence="1" key="1">
    <citation type="submission" date="2022-08" db="EMBL/GenBank/DDBJ databases">
        <title>Genome Sequence of Lecanicillium fungicola.</title>
        <authorList>
            <person name="Buettner E."/>
        </authorList>
    </citation>
    <scope>NUCLEOTIDE SEQUENCE</scope>
    <source>
        <strain evidence="1">Babe33</strain>
    </source>
</reference>
<proteinExistence type="predicted"/>
<dbReference type="EMBL" id="JANJQO010001815">
    <property type="protein sequence ID" value="KAJ2969140.1"/>
    <property type="molecule type" value="Genomic_DNA"/>
</dbReference>
<comment type="caution">
    <text evidence="1">The sequence shown here is derived from an EMBL/GenBank/DDBJ whole genome shotgun (WGS) entry which is preliminary data.</text>
</comment>